<accession>A0A7M7GD98</accession>
<proteinExistence type="predicted"/>
<feature type="transmembrane region" description="Helical" evidence="2">
    <location>
        <begin position="86"/>
        <end position="107"/>
    </location>
</feature>
<feature type="transmembrane region" description="Helical" evidence="2">
    <location>
        <begin position="166"/>
        <end position="186"/>
    </location>
</feature>
<evidence type="ECO:0000313" key="4">
    <source>
        <dbReference type="Proteomes" id="UP000002358"/>
    </source>
</evidence>
<organism evidence="3 4">
    <name type="scientific">Nasonia vitripennis</name>
    <name type="common">Parasitic wasp</name>
    <dbReference type="NCBI Taxonomy" id="7425"/>
    <lineage>
        <taxon>Eukaryota</taxon>
        <taxon>Metazoa</taxon>
        <taxon>Ecdysozoa</taxon>
        <taxon>Arthropoda</taxon>
        <taxon>Hexapoda</taxon>
        <taxon>Insecta</taxon>
        <taxon>Pterygota</taxon>
        <taxon>Neoptera</taxon>
        <taxon>Endopterygota</taxon>
        <taxon>Hymenoptera</taxon>
        <taxon>Apocrita</taxon>
        <taxon>Proctotrupomorpha</taxon>
        <taxon>Chalcidoidea</taxon>
        <taxon>Pteromalidae</taxon>
        <taxon>Pteromalinae</taxon>
        <taxon>Nasonia</taxon>
    </lineage>
</organism>
<evidence type="ECO:0000256" key="2">
    <source>
        <dbReference type="SAM" id="Phobius"/>
    </source>
</evidence>
<dbReference type="InParanoid" id="A0A7M7GD98"/>
<sequence>MLHNFLTTYSPWLDLVLHWNLNIPLHLQLKENEKNDFPENKGHKINEKVLLMYMIILWTILYSLSKKCLNVYFRNLGYALIRRNRIVNVLWSCGFTYVIFLYTLLLWNSLLKPELSVIIIKSFYIHYSSIILLNNNWLKGFSNIFFMLFIFGIPRQSLQPSVTSIFLLKSIDILILDLCRILYLRWPFKVKQFYSKTLYIMYCMFWTYLYMVYVPTNLLLSYKYQLRHEKLFLWLWFTTQYLDFVWLDFIRNFNSSQLLDLCLFSSPSAETIRLTKILKAHREIENRKSTETVAVKKELWQTLLCAMTMKKKINRLRKSKQAKAKGLSVQDDSGDTKETD</sequence>
<dbReference type="EnsemblMetazoa" id="XM_003425802">
    <property type="protein sequence ID" value="XP_003425850"/>
    <property type="gene ID" value="LOC100677821"/>
</dbReference>
<dbReference type="OrthoDB" id="7627565at2759"/>
<protein>
    <submittedName>
        <fullName evidence="3">Uncharacterized protein</fullName>
    </submittedName>
</protein>
<evidence type="ECO:0000313" key="3">
    <source>
        <dbReference type="EnsemblMetazoa" id="XP_003425850"/>
    </source>
</evidence>
<evidence type="ECO:0000256" key="1">
    <source>
        <dbReference type="SAM" id="MobiDB-lite"/>
    </source>
</evidence>
<keyword evidence="2" id="KW-0472">Membrane</keyword>
<dbReference type="AlphaFoldDB" id="A0A7M7GD98"/>
<dbReference type="KEGG" id="nvi:100677821"/>
<feature type="transmembrane region" description="Helical" evidence="2">
    <location>
        <begin position="137"/>
        <end position="154"/>
    </location>
</feature>
<dbReference type="Proteomes" id="UP000002358">
    <property type="component" value="Chromosome 2"/>
</dbReference>
<keyword evidence="2" id="KW-1133">Transmembrane helix</keyword>
<feature type="region of interest" description="Disordered" evidence="1">
    <location>
        <begin position="317"/>
        <end position="340"/>
    </location>
</feature>
<reference evidence="3" key="1">
    <citation type="submission" date="2021-01" db="UniProtKB">
        <authorList>
            <consortium name="EnsemblMetazoa"/>
        </authorList>
    </citation>
    <scope>IDENTIFICATION</scope>
</reference>
<feature type="transmembrane region" description="Helical" evidence="2">
    <location>
        <begin position="49"/>
        <end position="65"/>
    </location>
</feature>
<dbReference type="FunCoup" id="A0A7M7GD98">
    <property type="interactions" value="2"/>
</dbReference>
<name>A0A7M7GD98_NASVI</name>
<dbReference type="GeneID" id="100677821"/>
<feature type="transmembrane region" description="Helical" evidence="2">
    <location>
        <begin position="198"/>
        <end position="219"/>
    </location>
</feature>
<keyword evidence="2" id="KW-0812">Transmembrane</keyword>
<dbReference type="RefSeq" id="XP_003425850.1">
    <property type="nucleotide sequence ID" value="XM_003425802.5"/>
</dbReference>
<keyword evidence="4" id="KW-1185">Reference proteome</keyword>